<proteinExistence type="predicted"/>
<name>A0A518GJU8_9PLAN</name>
<evidence type="ECO:0000313" key="1">
    <source>
        <dbReference type="EMBL" id="QDV28860.1"/>
    </source>
</evidence>
<sequence>MKKNSLRRRKRIDWSETRASHAINSKCAQMASSGAFTSSSDATSELTHAASIQAAAASLLIETSQPAFPPEKD</sequence>
<dbReference type="Proteomes" id="UP000315349">
    <property type="component" value="Chromosome"/>
</dbReference>
<accession>A0A518GJU8</accession>
<dbReference type="KEGG" id="peh:Spb1_07260"/>
<evidence type="ECO:0000313" key="2">
    <source>
        <dbReference type="Proteomes" id="UP000315349"/>
    </source>
</evidence>
<keyword evidence="2" id="KW-1185">Reference proteome</keyword>
<dbReference type="AlphaFoldDB" id="A0A518GJU8"/>
<organism evidence="1 2">
    <name type="scientific">Planctopirus ephydatiae</name>
    <dbReference type="NCBI Taxonomy" id="2528019"/>
    <lineage>
        <taxon>Bacteria</taxon>
        <taxon>Pseudomonadati</taxon>
        <taxon>Planctomycetota</taxon>
        <taxon>Planctomycetia</taxon>
        <taxon>Planctomycetales</taxon>
        <taxon>Planctomycetaceae</taxon>
        <taxon>Planctopirus</taxon>
    </lineage>
</organism>
<reference evidence="1 2" key="1">
    <citation type="submission" date="2019-02" db="EMBL/GenBank/DDBJ databases">
        <title>Deep-cultivation of Planctomycetes and their phenomic and genomic characterization uncovers novel biology.</title>
        <authorList>
            <person name="Wiegand S."/>
            <person name="Jogler M."/>
            <person name="Boedeker C."/>
            <person name="Pinto D."/>
            <person name="Vollmers J."/>
            <person name="Rivas-Marin E."/>
            <person name="Kohn T."/>
            <person name="Peeters S.H."/>
            <person name="Heuer A."/>
            <person name="Rast P."/>
            <person name="Oberbeckmann S."/>
            <person name="Bunk B."/>
            <person name="Jeske O."/>
            <person name="Meyerdierks A."/>
            <person name="Storesund J.E."/>
            <person name="Kallscheuer N."/>
            <person name="Luecker S."/>
            <person name="Lage O.M."/>
            <person name="Pohl T."/>
            <person name="Merkel B.J."/>
            <person name="Hornburger P."/>
            <person name="Mueller R.-W."/>
            <person name="Bruemmer F."/>
            <person name="Labrenz M."/>
            <person name="Spormann A.M."/>
            <person name="Op den Camp H."/>
            <person name="Overmann J."/>
            <person name="Amann R."/>
            <person name="Jetten M.S.M."/>
            <person name="Mascher T."/>
            <person name="Medema M.H."/>
            <person name="Devos D.P."/>
            <person name="Kaster A.-K."/>
            <person name="Ovreas L."/>
            <person name="Rohde M."/>
            <person name="Galperin M.Y."/>
            <person name="Jogler C."/>
        </authorList>
    </citation>
    <scope>NUCLEOTIDE SEQUENCE [LARGE SCALE GENOMIC DNA]</scope>
    <source>
        <strain evidence="1 2">Spb1</strain>
    </source>
</reference>
<protein>
    <submittedName>
        <fullName evidence="1">Uncharacterized protein</fullName>
    </submittedName>
</protein>
<gene>
    <name evidence="1" type="ORF">Spb1_07260</name>
</gene>
<dbReference type="EMBL" id="CP036299">
    <property type="protein sequence ID" value="QDV28860.1"/>
    <property type="molecule type" value="Genomic_DNA"/>
</dbReference>